<evidence type="ECO:0000313" key="5">
    <source>
        <dbReference type="EMBL" id="KAK4011872.1"/>
    </source>
</evidence>
<dbReference type="GO" id="GO:0005730">
    <property type="term" value="C:nucleolus"/>
    <property type="evidence" value="ECO:0007669"/>
    <property type="project" value="TreeGrafter"/>
</dbReference>
<dbReference type="GO" id="GO:0003676">
    <property type="term" value="F:nucleic acid binding"/>
    <property type="evidence" value="ECO:0007669"/>
    <property type="project" value="InterPro"/>
</dbReference>
<evidence type="ECO:0000313" key="6">
    <source>
        <dbReference type="Proteomes" id="UP001234178"/>
    </source>
</evidence>
<dbReference type="EMBL" id="JAOYFB010000003">
    <property type="protein sequence ID" value="KAK4011872.1"/>
    <property type="molecule type" value="Genomic_DNA"/>
</dbReference>
<feature type="domain" description="G-patch" evidence="3">
    <location>
        <begin position="5"/>
        <end position="51"/>
    </location>
</feature>
<dbReference type="AlphaFoldDB" id="A0A0P6GJW5"/>
<proteinExistence type="predicted"/>
<dbReference type="OrthoDB" id="10019757at2759"/>
<dbReference type="Proteomes" id="UP001234178">
    <property type="component" value="Unassembled WGS sequence"/>
</dbReference>
<reference evidence="4" key="1">
    <citation type="submission" date="2015-10" db="EMBL/GenBank/DDBJ databases">
        <title>EvidentialGene: Evidence-directed Construction of Complete mRNA Transcriptomes without Genomes.</title>
        <authorList>
            <person name="Gilbert D.G."/>
        </authorList>
    </citation>
    <scope>NUCLEOTIDE SEQUENCE</scope>
</reference>
<evidence type="ECO:0000256" key="1">
    <source>
        <dbReference type="ARBA" id="ARBA00040365"/>
    </source>
</evidence>
<keyword evidence="6" id="KW-1185">Reference proteome</keyword>
<sequence>MESKGMQNARKMLEKLGWSEGSGLGLNENGITEAIKPSGKFDQSGIGHKTYNDFQWWDHAFNKAAQAFEIKVTDDQGAVVEKTKAIGKIKTKKGSSNLKQADLAYGVFHKTGTLHNGIIESKENTYELKEETDFSLKLSDEELFKLCNGLTAHKGARHGLTASGKLARIAKQEAALLASMNASDNKTPHQPETKKKKKKSAKSSKDDNMMQTSSECDTVVSCVENVILCEKITKLKKKKKSRKETECEVGELDKYQNALISVEEKDIVHNKAEKRKKKKELRNGDGENLLSEPIEEISQEPHKKKKKSKSHKSETQHLLLEESVEQICEEPKKKKKKKSSQDV</sequence>
<organism evidence="4">
    <name type="scientific">Daphnia magna</name>
    <dbReference type="NCBI Taxonomy" id="35525"/>
    <lineage>
        <taxon>Eukaryota</taxon>
        <taxon>Metazoa</taxon>
        <taxon>Ecdysozoa</taxon>
        <taxon>Arthropoda</taxon>
        <taxon>Crustacea</taxon>
        <taxon>Branchiopoda</taxon>
        <taxon>Diplostraca</taxon>
        <taxon>Cladocera</taxon>
        <taxon>Anomopoda</taxon>
        <taxon>Daphniidae</taxon>
        <taxon>Daphnia</taxon>
    </lineage>
</organism>
<evidence type="ECO:0000313" key="4">
    <source>
        <dbReference type="EMBL" id="JAN50212.1"/>
    </source>
</evidence>
<dbReference type="InterPro" id="IPR000467">
    <property type="entry name" value="G_patch_dom"/>
</dbReference>
<feature type="region of interest" description="Disordered" evidence="2">
    <location>
        <begin position="180"/>
        <end position="211"/>
    </location>
</feature>
<accession>A0A0P6GJW5</accession>
<evidence type="ECO:0000256" key="2">
    <source>
        <dbReference type="SAM" id="MobiDB-lite"/>
    </source>
</evidence>
<protein>
    <recommendedName>
        <fullName evidence="1">G patch domain-containing protein 4</fullName>
    </recommendedName>
</protein>
<dbReference type="PROSITE" id="PS50174">
    <property type="entry name" value="G_PATCH"/>
    <property type="match status" value="1"/>
</dbReference>
<dbReference type="PANTHER" id="PTHR23149">
    <property type="entry name" value="G PATCH DOMAIN CONTAINING PROTEIN"/>
    <property type="match status" value="1"/>
</dbReference>
<dbReference type="Pfam" id="PF01585">
    <property type="entry name" value="G-patch"/>
    <property type="match status" value="1"/>
</dbReference>
<dbReference type="SMART" id="SM00443">
    <property type="entry name" value="G_patch"/>
    <property type="match status" value="1"/>
</dbReference>
<dbReference type="EMBL" id="GDIQ01044525">
    <property type="protein sequence ID" value="JAN50212.1"/>
    <property type="molecule type" value="Transcribed_RNA"/>
</dbReference>
<feature type="region of interest" description="Disordered" evidence="2">
    <location>
        <begin position="274"/>
        <end position="321"/>
    </location>
</feature>
<reference evidence="5 6" key="2">
    <citation type="journal article" date="2023" name="Nucleic Acids Res.">
        <title>The hologenome of Daphnia magna reveals possible DNA methylation and microbiome-mediated evolution of the host genome.</title>
        <authorList>
            <person name="Chaturvedi A."/>
            <person name="Li X."/>
            <person name="Dhandapani V."/>
            <person name="Marshall H."/>
            <person name="Kissane S."/>
            <person name="Cuenca-Cambronero M."/>
            <person name="Asole G."/>
            <person name="Calvet F."/>
            <person name="Ruiz-Romero M."/>
            <person name="Marangio P."/>
            <person name="Guigo R."/>
            <person name="Rago D."/>
            <person name="Mirbahai L."/>
            <person name="Eastwood N."/>
            <person name="Colbourne J.K."/>
            <person name="Zhou J."/>
            <person name="Mallon E."/>
            <person name="Orsini L."/>
        </authorList>
    </citation>
    <scope>NUCLEOTIDE SEQUENCE [LARGE SCALE GENOMIC DNA]</scope>
    <source>
        <strain evidence="5">LRV0_1</strain>
    </source>
</reference>
<evidence type="ECO:0000259" key="3">
    <source>
        <dbReference type="PROSITE" id="PS50174"/>
    </source>
</evidence>
<dbReference type="PANTHER" id="PTHR23149:SF9">
    <property type="entry name" value="G PATCH DOMAIN-CONTAINING PROTEIN 4"/>
    <property type="match status" value="1"/>
</dbReference>
<dbReference type="InterPro" id="IPR050656">
    <property type="entry name" value="PINX1"/>
</dbReference>
<name>A0A0P6GJW5_9CRUS</name>
<gene>
    <name evidence="5" type="ORF">OUZ56_020981</name>
</gene>